<dbReference type="PANTHER" id="PTHR24208:SF166">
    <property type="entry name" value="LIM HOMEOBOX TRANSCRIPTION FACTOR 1 ALPHA, ISOFORM B"/>
    <property type="match status" value="1"/>
</dbReference>
<dbReference type="Pfam" id="PF00412">
    <property type="entry name" value="LIM"/>
    <property type="match status" value="4"/>
</dbReference>
<name>A0A0L0D1A8_THETB</name>
<feature type="coiled-coil region" evidence="8">
    <location>
        <begin position="344"/>
        <end position="382"/>
    </location>
</feature>
<keyword evidence="12" id="KW-1185">Reference proteome</keyword>
<dbReference type="PROSITE" id="PS00478">
    <property type="entry name" value="LIM_DOMAIN_1"/>
    <property type="match status" value="2"/>
</dbReference>
<evidence type="ECO:0000256" key="1">
    <source>
        <dbReference type="ARBA" id="ARBA00004123"/>
    </source>
</evidence>
<evidence type="ECO:0000313" key="12">
    <source>
        <dbReference type="Proteomes" id="UP000054408"/>
    </source>
</evidence>
<dbReference type="OMA" id="CTACTEP"/>
<evidence type="ECO:0000256" key="6">
    <source>
        <dbReference type="ARBA" id="ARBA00023242"/>
    </source>
</evidence>
<feature type="compositionally biased region" description="Low complexity" evidence="9">
    <location>
        <begin position="251"/>
        <end position="268"/>
    </location>
</feature>
<feature type="domain" description="LIM zinc-binding" evidence="10">
    <location>
        <begin position="62"/>
        <end position="122"/>
    </location>
</feature>
<evidence type="ECO:0000256" key="4">
    <source>
        <dbReference type="ARBA" id="ARBA00023125"/>
    </source>
</evidence>
<keyword evidence="4" id="KW-0238">DNA-binding</keyword>
<dbReference type="GeneID" id="25559860"/>
<evidence type="ECO:0000256" key="3">
    <source>
        <dbReference type="ARBA" id="ARBA00022833"/>
    </source>
</evidence>
<evidence type="ECO:0000313" key="11">
    <source>
        <dbReference type="EMBL" id="KNC45915.1"/>
    </source>
</evidence>
<dbReference type="SUPFAM" id="SSF57716">
    <property type="entry name" value="Glucocorticoid receptor-like (DNA-binding domain)"/>
    <property type="match status" value="3"/>
</dbReference>
<accession>A0A0L0D1A8</accession>
<feature type="region of interest" description="Disordered" evidence="9">
    <location>
        <begin position="251"/>
        <end position="295"/>
    </location>
</feature>
<dbReference type="PANTHER" id="PTHR24208">
    <property type="entry name" value="LIM/HOMEOBOX PROTEIN LHX"/>
    <property type="match status" value="1"/>
</dbReference>
<gene>
    <name evidence="11" type="ORF">AMSG_00030</name>
</gene>
<reference evidence="11 12" key="1">
    <citation type="submission" date="2010-05" db="EMBL/GenBank/DDBJ databases">
        <title>The Genome Sequence of Thecamonas trahens ATCC 50062.</title>
        <authorList>
            <consortium name="The Broad Institute Genome Sequencing Platform"/>
            <person name="Russ C."/>
            <person name="Cuomo C."/>
            <person name="Shea T."/>
            <person name="Young S.K."/>
            <person name="Zeng Q."/>
            <person name="Koehrsen M."/>
            <person name="Haas B."/>
            <person name="Borodovsky M."/>
            <person name="Guigo R."/>
            <person name="Alvarado L."/>
            <person name="Berlin A."/>
            <person name="Bochicchio J."/>
            <person name="Borenstein D."/>
            <person name="Chapman S."/>
            <person name="Chen Z."/>
            <person name="Freedman E."/>
            <person name="Gellesch M."/>
            <person name="Goldberg J."/>
            <person name="Griggs A."/>
            <person name="Gujja S."/>
            <person name="Heilman E."/>
            <person name="Heiman D."/>
            <person name="Hepburn T."/>
            <person name="Howarth C."/>
            <person name="Jen D."/>
            <person name="Larson L."/>
            <person name="Mehta T."/>
            <person name="Park D."/>
            <person name="Pearson M."/>
            <person name="Roberts A."/>
            <person name="Saif S."/>
            <person name="Shenoy N."/>
            <person name="Sisk P."/>
            <person name="Stolte C."/>
            <person name="Sykes S."/>
            <person name="Thomson T."/>
            <person name="Walk T."/>
            <person name="White J."/>
            <person name="Yandava C."/>
            <person name="Burger G."/>
            <person name="Gray M.W."/>
            <person name="Holland P.W.H."/>
            <person name="King N."/>
            <person name="Lang F.B.F."/>
            <person name="Roger A.J."/>
            <person name="Ruiz-Trillo I."/>
            <person name="Lander E."/>
            <person name="Nusbaum C."/>
        </authorList>
    </citation>
    <scope>NUCLEOTIDE SEQUENCE [LARGE SCALE GENOMIC DNA]</scope>
    <source>
        <strain evidence="11 12">ATCC 50062</strain>
    </source>
</reference>
<evidence type="ECO:0000256" key="7">
    <source>
        <dbReference type="PROSITE-ProRule" id="PRU00125"/>
    </source>
</evidence>
<keyword evidence="7" id="KW-0440">LIM domain</keyword>
<keyword evidence="6" id="KW-0539">Nucleus</keyword>
<feature type="domain" description="LIM zinc-binding" evidence="10">
    <location>
        <begin position="4"/>
        <end position="61"/>
    </location>
</feature>
<evidence type="ECO:0000256" key="5">
    <source>
        <dbReference type="ARBA" id="ARBA00023155"/>
    </source>
</evidence>
<keyword evidence="5" id="KW-0371">Homeobox</keyword>
<dbReference type="GO" id="GO:0000981">
    <property type="term" value="F:DNA-binding transcription factor activity, RNA polymerase II-specific"/>
    <property type="evidence" value="ECO:0007669"/>
    <property type="project" value="TreeGrafter"/>
</dbReference>
<comment type="subcellular location">
    <subcellularLocation>
        <location evidence="1">Nucleus</location>
    </subcellularLocation>
</comment>
<dbReference type="eggNOG" id="KOG1044">
    <property type="taxonomic scope" value="Eukaryota"/>
</dbReference>
<protein>
    <recommendedName>
        <fullName evidence="10">LIM zinc-binding domain-containing protein</fullName>
    </recommendedName>
</protein>
<dbReference type="RefSeq" id="XP_013762902.1">
    <property type="nucleotide sequence ID" value="XM_013907448.1"/>
</dbReference>
<sequence>MENATCVQCSLALSGKVLRCGLGLFHYECFTCSVCSTNVATEYFEKEGALFCSTDYSDRFRDKCTACTEPITDKAFLALGNKYHSQCLVCSECQCSLSDGTPLTQKDGKVVCVACSNGLVQDVSKKTCAVCSETFPPGSTVVTALNNMYHNDCFVCSVCQVPVASAFKFKDGSIFCVPHYTEKYAPRCAKCEQPIVGVSLESLGRKFHVECFSCSVCGKVYEDGDAYLVRDEFVFCSAECGSKDVPSVATSSSAAAAPTPETAAATEVDAARREAESMLDEESGDGNDTSAAATAKAEADAAAAAKAEADAAAAAKAEADAAAAAKAEADAAAAAKAEADAAAAAKAEADAAAAKAEADAAAAKAEADAAAAKAEADAAAAAKAEADAAAAAKAEADAAAAAKAEADAAAAATTATTAPKSSETPDGVIVADDGRPVLALSLSDSDADSDNDSDSGSGSTEVGEPDDIHPAGTDFE</sequence>
<dbReference type="InterPro" id="IPR050453">
    <property type="entry name" value="LIM_Homeobox_TF"/>
</dbReference>
<keyword evidence="2 7" id="KW-0479">Metal-binding</keyword>
<dbReference type="AlphaFoldDB" id="A0A0L0D1A8"/>
<dbReference type="InterPro" id="IPR001781">
    <property type="entry name" value="Znf_LIM"/>
</dbReference>
<dbReference type="GO" id="GO:0005634">
    <property type="term" value="C:nucleus"/>
    <property type="evidence" value="ECO:0007669"/>
    <property type="project" value="UniProtKB-SubCell"/>
</dbReference>
<feature type="domain" description="LIM zinc-binding" evidence="10">
    <location>
        <begin position="187"/>
        <end position="247"/>
    </location>
</feature>
<proteinExistence type="predicted"/>
<dbReference type="STRING" id="461836.A0A0L0D1A8"/>
<keyword evidence="8" id="KW-0175">Coiled coil</keyword>
<dbReference type="Gene3D" id="2.10.110.10">
    <property type="entry name" value="Cysteine Rich Protein"/>
    <property type="match status" value="4"/>
</dbReference>
<evidence type="ECO:0000259" key="10">
    <source>
        <dbReference type="PROSITE" id="PS50023"/>
    </source>
</evidence>
<evidence type="ECO:0000256" key="2">
    <source>
        <dbReference type="ARBA" id="ARBA00022723"/>
    </source>
</evidence>
<feature type="domain" description="LIM zinc-binding" evidence="10">
    <location>
        <begin position="126"/>
        <end position="186"/>
    </location>
</feature>
<dbReference type="SMART" id="SM00132">
    <property type="entry name" value="LIM"/>
    <property type="match status" value="4"/>
</dbReference>
<dbReference type="Proteomes" id="UP000054408">
    <property type="component" value="Unassembled WGS sequence"/>
</dbReference>
<dbReference type="GO" id="GO:0000977">
    <property type="term" value="F:RNA polymerase II transcription regulatory region sequence-specific DNA binding"/>
    <property type="evidence" value="ECO:0007669"/>
    <property type="project" value="TreeGrafter"/>
</dbReference>
<organism evidence="11 12">
    <name type="scientific">Thecamonas trahens ATCC 50062</name>
    <dbReference type="NCBI Taxonomy" id="461836"/>
    <lineage>
        <taxon>Eukaryota</taxon>
        <taxon>Apusozoa</taxon>
        <taxon>Apusomonadida</taxon>
        <taxon>Apusomonadidae</taxon>
        <taxon>Thecamonas</taxon>
    </lineage>
</organism>
<keyword evidence="3 7" id="KW-0862">Zinc</keyword>
<dbReference type="PROSITE" id="PS50023">
    <property type="entry name" value="LIM_DOMAIN_2"/>
    <property type="match status" value="4"/>
</dbReference>
<feature type="compositionally biased region" description="Low complexity" evidence="9">
    <location>
        <begin position="402"/>
        <end position="418"/>
    </location>
</feature>
<feature type="region of interest" description="Disordered" evidence="9">
    <location>
        <begin position="402"/>
        <end position="476"/>
    </location>
</feature>
<dbReference type="GO" id="GO:0046872">
    <property type="term" value="F:metal ion binding"/>
    <property type="evidence" value="ECO:0007669"/>
    <property type="project" value="UniProtKB-KW"/>
</dbReference>
<dbReference type="CDD" id="cd08368">
    <property type="entry name" value="LIM"/>
    <property type="match status" value="1"/>
</dbReference>
<evidence type="ECO:0000256" key="9">
    <source>
        <dbReference type="SAM" id="MobiDB-lite"/>
    </source>
</evidence>
<evidence type="ECO:0000256" key="8">
    <source>
        <dbReference type="SAM" id="Coils"/>
    </source>
</evidence>
<dbReference type="EMBL" id="GL349433">
    <property type="protein sequence ID" value="KNC45915.1"/>
    <property type="molecule type" value="Genomic_DNA"/>
</dbReference>
<dbReference type="OrthoDB" id="274660at2759"/>